<name>A0A9Q9CBB4_ENCHE</name>
<proteinExistence type="predicted"/>
<reference evidence="1" key="1">
    <citation type="submission" date="2021-05" db="EMBL/GenBank/DDBJ databases">
        <title>Encephalitozoon hellem ATCC 50604 Complete Genome.</title>
        <authorList>
            <person name="Mascarenhas dos Santos A.C."/>
            <person name="Julian A.T."/>
            <person name="Pombert J.-F."/>
        </authorList>
    </citation>
    <scope>NUCLEOTIDE SEQUENCE</scope>
    <source>
        <strain evidence="1">ATCC 50604</strain>
    </source>
</reference>
<gene>
    <name evidence="1" type="ORF">GPU96_03g05370</name>
    <name evidence="2" type="ORF">PFJ87_03g01320</name>
</gene>
<evidence type="ECO:0000313" key="1">
    <source>
        <dbReference type="EMBL" id="UTX42814.1"/>
    </source>
</evidence>
<dbReference type="InterPro" id="IPR015943">
    <property type="entry name" value="WD40/YVTN_repeat-like_dom_sf"/>
</dbReference>
<accession>A0A9Q9CBB4</accession>
<keyword evidence="4" id="KW-1185">Reference proteome</keyword>
<organism evidence="1 3">
    <name type="scientific">Encephalitozoon hellem</name>
    <name type="common">Microsporidian parasite</name>
    <dbReference type="NCBI Taxonomy" id="27973"/>
    <lineage>
        <taxon>Eukaryota</taxon>
        <taxon>Fungi</taxon>
        <taxon>Fungi incertae sedis</taxon>
        <taxon>Microsporidia</taxon>
        <taxon>Unikaryonidae</taxon>
        <taxon>Encephalitozoon</taxon>
    </lineage>
</organism>
<dbReference type="SUPFAM" id="SSF50978">
    <property type="entry name" value="WD40 repeat-like"/>
    <property type="match status" value="1"/>
</dbReference>
<sequence>MISSIGFLPSGISIENLKKFVIDESIHQSLSYLNIPVVDKEKVSFDDDIDESEEIVENDIVVFCTPNEGDVSFLQFYVQNRECTSMFLHHDTYVFSTICDSEYFTVGGEMYVAVATFEKDIMVFDPLVRNPVLPQILLKGHEEAVLSMECWNGTLFSGSLDSTIIEWDSEKALAKNRIQATGPVNKIGIFDSSVIYSVENTLYCFDGEIKLEGEVERIRIIGNGMLVSDSTGTLRYYDLRNMASTVVEKKIHEDSITGVDVLGNKVYTGSLDGTIKVVSLDTLDIVSSRDAEEKVFSLRTHEDGFYVYGGEKNEPVLNYTDDGSLQNDLQ</sequence>
<evidence type="ECO:0000313" key="2">
    <source>
        <dbReference type="EMBL" id="WEL38273.1"/>
    </source>
</evidence>
<dbReference type="SMART" id="SM00320">
    <property type="entry name" value="WD40"/>
    <property type="match status" value="3"/>
</dbReference>
<evidence type="ECO:0000313" key="3">
    <source>
        <dbReference type="Proteomes" id="UP001059546"/>
    </source>
</evidence>
<dbReference type="Pfam" id="PF00400">
    <property type="entry name" value="WD40"/>
    <property type="match status" value="2"/>
</dbReference>
<dbReference type="Gene3D" id="2.130.10.10">
    <property type="entry name" value="YVTN repeat-like/Quinoprotein amine dehydrogenase"/>
    <property type="match status" value="2"/>
</dbReference>
<dbReference type="EMBL" id="CP075149">
    <property type="protein sequence ID" value="UTX42814.1"/>
    <property type="molecule type" value="Genomic_DNA"/>
</dbReference>
<dbReference type="InterPro" id="IPR053299">
    <property type="entry name" value="ASTRA_WD_repeat"/>
</dbReference>
<dbReference type="Proteomes" id="UP001217963">
    <property type="component" value="Chromosome III"/>
</dbReference>
<evidence type="ECO:0000313" key="4">
    <source>
        <dbReference type="Proteomes" id="UP001217963"/>
    </source>
</evidence>
<dbReference type="PANTHER" id="PTHR44156">
    <property type="entry name" value="SUPERNUMERARY LIMBS, ISOFORM B-RELATED"/>
    <property type="match status" value="1"/>
</dbReference>
<dbReference type="InterPro" id="IPR001680">
    <property type="entry name" value="WD40_rpt"/>
</dbReference>
<dbReference type="EMBL" id="CP119064">
    <property type="protein sequence ID" value="WEL38273.1"/>
    <property type="molecule type" value="Genomic_DNA"/>
</dbReference>
<dbReference type="OrthoDB" id="270624at2759"/>
<protein>
    <submittedName>
        <fullName evidence="1">WD40 domain-containing protein</fullName>
    </submittedName>
</protein>
<dbReference type="AlphaFoldDB" id="A0A9Q9CBB4"/>
<dbReference type="InterPro" id="IPR036322">
    <property type="entry name" value="WD40_repeat_dom_sf"/>
</dbReference>
<dbReference type="Proteomes" id="UP001059546">
    <property type="component" value="Chromosome III"/>
</dbReference>
<reference evidence="2 4" key="2">
    <citation type="submission" date="2023-02" db="EMBL/GenBank/DDBJ databases">
        <title>Encephalitozoon hellem ATCC 50451 complete genome.</title>
        <authorList>
            <person name="Mascarenhas dos Santos A.C."/>
            <person name="Julian A.T."/>
            <person name="Pombert J.-F."/>
        </authorList>
    </citation>
    <scope>NUCLEOTIDE SEQUENCE [LARGE SCALE GENOMIC DNA]</scope>
    <source>
        <strain evidence="2 4">ATCC 50451</strain>
    </source>
</reference>